<feature type="domain" description="DNA2/NAM7 helicase helicase" evidence="1">
    <location>
        <begin position="378"/>
        <end position="445"/>
    </location>
</feature>
<dbReference type="Pfam" id="PF13086">
    <property type="entry name" value="AAA_11"/>
    <property type="match status" value="2"/>
</dbReference>
<dbReference type="EMBL" id="CAVNYO010000146">
    <property type="protein sequence ID" value="CAK5269397.1"/>
    <property type="molecule type" value="Genomic_DNA"/>
</dbReference>
<evidence type="ECO:0000259" key="2">
    <source>
        <dbReference type="Pfam" id="PF13087"/>
    </source>
</evidence>
<keyword evidence="4" id="KW-1185">Reference proteome</keyword>
<dbReference type="GO" id="GO:0004386">
    <property type="term" value="F:helicase activity"/>
    <property type="evidence" value="ECO:0007669"/>
    <property type="project" value="InterPro"/>
</dbReference>
<dbReference type="SUPFAM" id="SSF52540">
    <property type="entry name" value="P-loop containing nucleoside triphosphate hydrolases"/>
    <property type="match status" value="1"/>
</dbReference>
<dbReference type="AlphaFoldDB" id="A0AAD2Q3A3"/>
<evidence type="ECO:0000313" key="3">
    <source>
        <dbReference type="EMBL" id="CAK5269397.1"/>
    </source>
</evidence>
<feature type="domain" description="DNA2/NAM7 helicase-like C-terminal" evidence="2">
    <location>
        <begin position="592"/>
        <end position="789"/>
    </location>
</feature>
<organism evidence="3 4">
    <name type="scientific">Mycena citricolor</name>
    <dbReference type="NCBI Taxonomy" id="2018698"/>
    <lineage>
        <taxon>Eukaryota</taxon>
        <taxon>Fungi</taxon>
        <taxon>Dikarya</taxon>
        <taxon>Basidiomycota</taxon>
        <taxon>Agaricomycotina</taxon>
        <taxon>Agaricomycetes</taxon>
        <taxon>Agaricomycetidae</taxon>
        <taxon>Agaricales</taxon>
        <taxon>Marasmiineae</taxon>
        <taxon>Mycenaceae</taxon>
        <taxon>Mycena</taxon>
    </lineage>
</organism>
<protein>
    <recommendedName>
        <fullName evidence="5">DNA2/NAM7 helicase-like C-terminal domain-containing protein</fullName>
    </recommendedName>
</protein>
<dbReference type="PANTHER" id="PTHR10887:SF495">
    <property type="entry name" value="HELICASE SENATAXIN ISOFORM X1-RELATED"/>
    <property type="match status" value="1"/>
</dbReference>
<dbReference type="InterPro" id="IPR041677">
    <property type="entry name" value="DNA2/NAM7_AAA_11"/>
</dbReference>
<reference evidence="3" key="1">
    <citation type="submission" date="2023-11" db="EMBL/GenBank/DDBJ databases">
        <authorList>
            <person name="De Vega J J."/>
            <person name="De Vega J J."/>
        </authorList>
    </citation>
    <scope>NUCLEOTIDE SEQUENCE</scope>
</reference>
<dbReference type="InterPro" id="IPR047187">
    <property type="entry name" value="SF1_C_Upf1"/>
</dbReference>
<dbReference type="Pfam" id="PF13087">
    <property type="entry name" value="AAA_12"/>
    <property type="match status" value="1"/>
</dbReference>
<name>A0AAD2Q3A3_9AGAR</name>
<evidence type="ECO:0000313" key="4">
    <source>
        <dbReference type="Proteomes" id="UP001295794"/>
    </source>
</evidence>
<dbReference type="Gene3D" id="3.40.50.300">
    <property type="entry name" value="P-loop containing nucleotide triphosphate hydrolases"/>
    <property type="match status" value="2"/>
</dbReference>
<evidence type="ECO:0000259" key="1">
    <source>
        <dbReference type="Pfam" id="PF13086"/>
    </source>
</evidence>
<dbReference type="InterPro" id="IPR027417">
    <property type="entry name" value="P-loop_NTPase"/>
</dbReference>
<dbReference type="Proteomes" id="UP001295794">
    <property type="component" value="Unassembled WGS sequence"/>
</dbReference>
<evidence type="ECO:0008006" key="5">
    <source>
        <dbReference type="Google" id="ProtNLM"/>
    </source>
</evidence>
<dbReference type="PANTHER" id="PTHR10887">
    <property type="entry name" value="DNA2/NAM7 HELICASE FAMILY"/>
    <property type="match status" value="1"/>
</dbReference>
<gene>
    <name evidence="3" type="ORF">MYCIT1_LOCUS13081</name>
</gene>
<dbReference type="InterPro" id="IPR041679">
    <property type="entry name" value="DNA2/NAM7-like_C"/>
</dbReference>
<sequence>MSSTTVQNIFGAPGDAPLRVIAQHGSQLTPQLVRTFLATATDGIIGIAPYYGSASGLSTLALSSKTDVLLVYIGKKRSSRERHKSSIQSGPLAEVFLSTAHEKAALQMDVLATALYLDLGMRIVGGLDLLSISVKDDRHSNEALISSVGHGLKKDALISVCSRKDTERPLADRLALQAWVAWRAVARLSNAKSFSAQQRIDSTLMSEIHLAALSKIVRDACCLDALKPDVTRNEVTQKFTFKQGELQGTSSRFKTRVQGRNTALLITGFDKEGKEIRAATGRVNDIRGRAFKVQLKGNDLLHAKRIRVRTLGKVPSTGAEVQREAAILSALKGASDLTSKPFFQMIWSAKDSFEVRSKQAGSLKKPTTAIPIKFSRPLNPSQQRAVEEILSPQPVTLIQGPPGTGKTTVIAAVVTSISSAACGRSLWLVAQSNVAVKNIAEKLASVGHLDFKIIVSKEFHFDWHEHLYEKIAPNVIRSDEISQDIVAVERMLLGTKTILCTISMLTSDRLSNVYRIVPVNTVIVDEASQVRDHPTGIHVLTLVKIEIGNYVPLVHSLSRSLTKLVFIGDDKQLPPYGHSDIPSLQSVYELKHLRKKAVFLDTQYRSMPYPDYRMKLTLCRCSMPIRLGSFISQHVYFNKLQSSHKKTDNCCLSSTSQAAKKNLKGMAGFLLKNRSEVKAVIAQARRCHFMGQSYRIITPYDAQRAMIEQVLKSSNGLPWEDKVFCVDSFQGKPLTINCTSHVLNEGLAGNEDDVIILSIVRTEKIGFLKESRRVNVMLSRCKQEMRICTSRSFVEGVAADTLIGKLALSVGEEGWYES</sequence>
<proteinExistence type="predicted"/>
<comment type="caution">
    <text evidence="3">The sequence shown here is derived from an EMBL/GenBank/DDBJ whole genome shotgun (WGS) entry which is preliminary data.</text>
</comment>
<accession>A0AAD2Q3A3</accession>
<dbReference type="InterPro" id="IPR045055">
    <property type="entry name" value="DNA2/NAM7-like"/>
</dbReference>
<feature type="domain" description="DNA2/NAM7 helicase helicase" evidence="1">
    <location>
        <begin position="488"/>
        <end position="579"/>
    </location>
</feature>
<dbReference type="CDD" id="cd18808">
    <property type="entry name" value="SF1_C_Upf1"/>
    <property type="match status" value="1"/>
</dbReference>